<keyword evidence="3" id="KW-1185">Reference proteome</keyword>
<evidence type="ECO:0000313" key="2">
    <source>
        <dbReference type="EMBL" id="MBJ3776818.1"/>
    </source>
</evidence>
<proteinExistence type="predicted"/>
<dbReference type="Pfam" id="PF03070">
    <property type="entry name" value="TENA_THI-4"/>
    <property type="match status" value="1"/>
</dbReference>
<evidence type="ECO:0000313" key="3">
    <source>
        <dbReference type="Proteomes" id="UP000609531"/>
    </source>
</evidence>
<dbReference type="GO" id="GO:0005829">
    <property type="term" value="C:cytosol"/>
    <property type="evidence" value="ECO:0007669"/>
    <property type="project" value="TreeGrafter"/>
</dbReference>
<protein>
    <submittedName>
        <fullName evidence="2">TenA family protein</fullName>
    </submittedName>
</protein>
<organism evidence="2 3">
    <name type="scientific">Acuticoccus mangrovi</name>
    <dbReference type="NCBI Taxonomy" id="2796142"/>
    <lineage>
        <taxon>Bacteria</taxon>
        <taxon>Pseudomonadati</taxon>
        <taxon>Pseudomonadota</taxon>
        <taxon>Alphaproteobacteria</taxon>
        <taxon>Hyphomicrobiales</taxon>
        <taxon>Amorphaceae</taxon>
        <taxon>Acuticoccus</taxon>
    </lineage>
</organism>
<evidence type="ECO:0000259" key="1">
    <source>
        <dbReference type="Pfam" id="PF03070"/>
    </source>
</evidence>
<reference evidence="2" key="1">
    <citation type="submission" date="2020-12" db="EMBL/GenBank/DDBJ databases">
        <title>Bacterial taxonomy.</title>
        <authorList>
            <person name="Pan X."/>
        </authorList>
    </citation>
    <scope>NUCLEOTIDE SEQUENCE</scope>
    <source>
        <strain evidence="2">B2012</strain>
    </source>
</reference>
<dbReference type="InterPro" id="IPR050967">
    <property type="entry name" value="Thiamine_Salvage_TenA"/>
</dbReference>
<accession>A0A934MGP7</accession>
<dbReference type="InterPro" id="IPR016084">
    <property type="entry name" value="Haem_Oase-like_multi-hlx"/>
</dbReference>
<dbReference type="CDD" id="cd19365">
    <property type="entry name" value="TenA_C-like"/>
    <property type="match status" value="1"/>
</dbReference>
<dbReference type="InterPro" id="IPR004305">
    <property type="entry name" value="Thiaminase-2/PQQC"/>
</dbReference>
<dbReference type="Proteomes" id="UP000609531">
    <property type="component" value="Unassembled WGS sequence"/>
</dbReference>
<dbReference type="PANTHER" id="PTHR43198">
    <property type="entry name" value="BIFUNCTIONAL TH2 PROTEIN"/>
    <property type="match status" value="1"/>
</dbReference>
<name>A0A934MGP7_9HYPH</name>
<dbReference type="Gene3D" id="1.20.910.10">
    <property type="entry name" value="Heme oxygenase-like"/>
    <property type="match status" value="1"/>
</dbReference>
<dbReference type="AlphaFoldDB" id="A0A934MGP7"/>
<dbReference type="EMBL" id="JAEKJA010000011">
    <property type="protein sequence ID" value="MBJ3776818.1"/>
    <property type="molecule type" value="Genomic_DNA"/>
</dbReference>
<dbReference type="SUPFAM" id="SSF48613">
    <property type="entry name" value="Heme oxygenase-like"/>
    <property type="match status" value="1"/>
</dbReference>
<feature type="domain" description="Thiaminase-2/PQQC" evidence="1">
    <location>
        <begin position="23"/>
        <end position="213"/>
    </location>
</feature>
<dbReference type="PANTHER" id="PTHR43198:SF2">
    <property type="entry name" value="SI:CH1073-67J19.1-RELATED"/>
    <property type="match status" value="1"/>
</dbReference>
<sequence length="220" mass="24188">MPFSADAWANNAARYETIRTMGFNEELAAGTLSRQRFEHYIVQDAHYLVGFGRALAIAAAKAPDSERIVQFCDAAREAIVGERELHTAFFADWGISPEAFAGMEISPGAHHYISYLVATAYAEPYEVVLASLLPCFWIYAEVGKDLLARSVADNPFAAWIDTYAGEEFDAAVRAMIEATDAAGAGASPKVLAAMHEAFTTATRLEYVFWERAHRGDPWPV</sequence>
<dbReference type="RefSeq" id="WP_198882723.1">
    <property type="nucleotide sequence ID" value="NZ_JAEKJA010000011.1"/>
</dbReference>
<gene>
    <name evidence="2" type="ORF">JCR33_14020</name>
</gene>
<comment type="caution">
    <text evidence="2">The sequence shown here is derived from an EMBL/GenBank/DDBJ whole genome shotgun (WGS) entry which is preliminary data.</text>
</comment>